<dbReference type="Pfam" id="PF00857">
    <property type="entry name" value="Isochorismatase"/>
    <property type="match status" value="1"/>
</dbReference>
<dbReference type="SUPFAM" id="SSF52499">
    <property type="entry name" value="Isochorismatase-like hydrolases"/>
    <property type="match status" value="1"/>
</dbReference>
<evidence type="ECO:0000256" key="1">
    <source>
        <dbReference type="ARBA" id="ARBA00022801"/>
    </source>
</evidence>
<comment type="caution">
    <text evidence="3">The sequence shown here is derived from an EMBL/GenBank/DDBJ whole genome shotgun (WGS) entry which is preliminary data.</text>
</comment>
<reference evidence="3 4" key="1">
    <citation type="submission" date="2020-08" db="EMBL/GenBank/DDBJ databases">
        <title>Genomic Encyclopedia of Type Strains, Phase IV (KMG-IV): sequencing the most valuable type-strain genomes for metagenomic binning, comparative biology and taxonomic classification.</title>
        <authorList>
            <person name="Goeker M."/>
        </authorList>
    </citation>
    <scope>NUCLEOTIDE SEQUENCE [LARGE SCALE GENOMIC DNA]</scope>
    <source>
        <strain evidence="3 4">DSM 27026</strain>
    </source>
</reference>
<keyword evidence="4" id="KW-1185">Reference proteome</keyword>
<organism evidence="3 4">
    <name type="scientific">Acidocella aromatica</name>
    <dbReference type="NCBI Taxonomy" id="1303579"/>
    <lineage>
        <taxon>Bacteria</taxon>
        <taxon>Pseudomonadati</taxon>
        <taxon>Pseudomonadota</taxon>
        <taxon>Alphaproteobacteria</taxon>
        <taxon>Acetobacterales</taxon>
        <taxon>Acidocellaceae</taxon>
        <taxon>Acidocella</taxon>
    </lineage>
</organism>
<gene>
    <name evidence="3" type="ORF">HNP71_001962</name>
</gene>
<dbReference type="InterPro" id="IPR036380">
    <property type="entry name" value="Isochorismatase-like_sf"/>
</dbReference>
<dbReference type="EMBL" id="JACHFJ010000008">
    <property type="protein sequence ID" value="MBB5373698.1"/>
    <property type="molecule type" value="Genomic_DNA"/>
</dbReference>
<dbReference type="PANTHER" id="PTHR43540">
    <property type="entry name" value="PEROXYUREIDOACRYLATE/UREIDOACRYLATE AMIDOHYDROLASE-RELATED"/>
    <property type="match status" value="1"/>
</dbReference>
<dbReference type="InterPro" id="IPR050272">
    <property type="entry name" value="Isochorismatase-like_hydrls"/>
</dbReference>
<dbReference type="GO" id="GO:0016787">
    <property type="term" value="F:hydrolase activity"/>
    <property type="evidence" value="ECO:0007669"/>
    <property type="project" value="UniProtKB-KW"/>
</dbReference>
<dbReference type="InterPro" id="IPR000868">
    <property type="entry name" value="Isochorismatase-like_dom"/>
</dbReference>
<dbReference type="RefSeq" id="WP_183266710.1">
    <property type="nucleotide sequence ID" value="NZ_JACHFJ010000008.1"/>
</dbReference>
<dbReference type="Gene3D" id="3.40.50.850">
    <property type="entry name" value="Isochorismatase-like"/>
    <property type="match status" value="1"/>
</dbReference>
<accession>A0A840VCT7</accession>
<sequence>MSETALLVIDVQNVYALPESPLCVPKFEESLGRINKLIEACAAKGKPVIYVRHAHRADGRDAGRMFDFAGTAEPVSFVEGSFAAEYVPGLKILPDGLHMVKRRYSCFEGTELEAILRSLGVNRVAICGYMTNFCCETTARVAHDKDYFVDFIADATGTPDLGPELTQEKIIEVTSATLNSGFTKVFSTFLWVSELC</sequence>
<proteinExistence type="predicted"/>
<dbReference type="AlphaFoldDB" id="A0A840VCT7"/>
<keyword evidence="1 3" id="KW-0378">Hydrolase</keyword>
<evidence type="ECO:0000313" key="3">
    <source>
        <dbReference type="EMBL" id="MBB5373698.1"/>
    </source>
</evidence>
<feature type="domain" description="Isochorismatase-like" evidence="2">
    <location>
        <begin position="4"/>
        <end position="160"/>
    </location>
</feature>
<evidence type="ECO:0000259" key="2">
    <source>
        <dbReference type="Pfam" id="PF00857"/>
    </source>
</evidence>
<dbReference type="Proteomes" id="UP000553706">
    <property type="component" value="Unassembled WGS sequence"/>
</dbReference>
<dbReference type="CDD" id="cd00431">
    <property type="entry name" value="cysteine_hydrolases"/>
    <property type="match status" value="1"/>
</dbReference>
<protein>
    <submittedName>
        <fullName evidence="3">Ureidoacrylate peracid hydrolase</fullName>
        <ecNumber evidence="3">3.5.1.110</ecNumber>
    </submittedName>
</protein>
<name>A0A840VCT7_9PROT</name>
<dbReference type="EC" id="3.5.1.110" evidence="3"/>
<evidence type="ECO:0000313" key="4">
    <source>
        <dbReference type="Proteomes" id="UP000553706"/>
    </source>
</evidence>